<comment type="caution">
    <text evidence="3">The sequence shown here is derived from an EMBL/GenBank/DDBJ whole genome shotgun (WGS) entry which is preliminary data.</text>
</comment>
<keyword evidence="1 3" id="KW-0808">Transferase</keyword>
<dbReference type="GO" id="GO:0016757">
    <property type="term" value="F:glycosyltransferase activity"/>
    <property type="evidence" value="ECO:0007669"/>
    <property type="project" value="InterPro"/>
</dbReference>
<gene>
    <name evidence="3" type="ORF">ENR63_00740</name>
</gene>
<dbReference type="SUPFAM" id="SSF53756">
    <property type="entry name" value="UDP-Glycosyltransferase/glycogen phosphorylase"/>
    <property type="match status" value="1"/>
</dbReference>
<evidence type="ECO:0000259" key="2">
    <source>
        <dbReference type="Pfam" id="PF00534"/>
    </source>
</evidence>
<organism evidence="3">
    <name type="scientific">candidate division WWE3 bacterium</name>
    <dbReference type="NCBI Taxonomy" id="2053526"/>
    <lineage>
        <taxon>Bacteria</taxon>
        <taxon>Katanobacteria</taxon>
    </lineage>
</organism>
<proteinExistence type="predicted"/>
<accession>A0A7C4XI14</accession>
<dbReference type="InterPro" id="IPR001296">
    <property type="entry name" value="Glyco_trans_1"/>
</dbReference>
<evidence type="ECO:0000256" key="1">
    <source>
        <dbReference type="ARBA" id="ARBA00022679"/>
    </source>
</evidence>
<dbReference type="AlphaFoldDB" id="A0A7C4XI14"/>
<dbReference type="Pfam" id="PF00534">
    <property type="entry name" value="Glycos_transf_1"/>
    <property type="match status" value="1"/>
</dbReference>
<dbReference type="PANTHER" id="PTHR46401:SF2">
    <property type="entry name" value="GLYCOSYLTRANSFERASE WBBK-RELATED"/>
    <property type="match status" value="1"/>
</dbReference>
<dbReference type="PANTHER" id="PTHR46401">
    <property type="entry name" value="GLYCOSYLTRANSFERASE WBBK-RELATED"/>
    <property type="match status" value="1"/>
</dbReference>
<protein>
    <submittedName>
        <fullName evidence="3">Glycosyltransferase family 1 protein</fullName>
    </submittedName>
</protein>
<dbReference type="Gene3D" id="3.40.50.2000">
    <property type="entry name" value="Glycogen Phosphorylase B"/>
    <property type="match status" value="1"/>
</dbReference>
<sequence>MDSKKINVISEAVSPIFHKRRAEEVNSIKDKYKLNNKRYLFFVSTIQPRKNVPNMVAGFASYIKENNINDLDLVVAGKLGWMYEESLASPKKYGVEDSVKFLGAVPTEDLPKLMSGAAAFINLSFEEGFGLPLLEAMACGVPCIVSDIPAYKELDKGNLIFVDPFDVESIKMGIQEFFDKSEEQVEDLIMLGIRNVERFSWEKTAEETLEVLSS</sequence>
<evidence type="ECO:0000313" key="3">
    <source>
        <dbReference type="EMBL" id="HGW29436.1"/>
    </source>
</evidence>
<reference evidence="3" key="1">
    <citation type="journal article" date="2020" name="mSystems">
        <title>Genome- and Community-Level Interaction Insights into Carbon Utilization and Element Cycling Functions of Hydrothermarchaeota in Hydrothermal Sediment.</title>
        <authorList>
            <person name="Zhou Z."/>
            <person name="Liu Y."/>
            <person name="Xu W."/>
            <person name="Pan J."/>
            <person name="Luo Z.H."/>
            <person name="Li M."/>
        </authorList>
    </citation>
    <scope>NUCLEOTIDE SEQUENCE [LARGE SCALE GENOMIC DNA]</scope>
    <source>
        <strain evidence="3">SpSt-417</strain>
    </source>
</reference>
<dbReference type="GO" id="GO:0009103">
    <property type="term" value="P:lipopolysaccharide biosynthetic process"/>
    <property type="evidence" value="ECO:0007669"/>
    <property type="project" value="TreeGrafter"/>
</dbReference>
<name>A0A7C4XI14_UNCKA</name>
<dbReference type="EMBL" id="DSRT01000041">
    <property type="protein sequence ID" value="HGW29436.1"/>
    <property type="molecule type" value="Genomic_DNA"/>
</dbReference>
<dbReference type="CDD" id="cd03809">
    <property type="entry name" value="GT4_MtfB-like"/>
    <property type="match status" value="1"/>
</dbReference>
<feature type="domain" description="Glycosyl transferase family 1" evidence="2">
    <location>
        <begin position="28"/>
        <end position="183"/>
    </location>
</feature>